<dbReference type="EMBL" id="EF087815">
    <property type="protein sequence ID" value="ABK27048.1"/>
    <property type="molecule type" value="mRNA"/>
</dbReference>
<proteinExistence type="evidence at transcript level"/>
<organism evidence="1">
    <name type="scientific">Picea sitchensis</name>
    <name type="common">Sitka spruce</name>
    <name type="synonym">Pinus sitchensis</name>
    <dbReference type="NCBI Taxonomy" id="3332"/>
    <lineage>
        <taxon>Eukaryota</taxon>
        <taxon>Viridiplantae</taxon>
        <taxon>Streptophyta</taxon>
        <taxon>Embryophyta</taxon>
        <taxon>Tracheophyta</taxon>
        <taxon>Spermatophyta</taxon>
        <taxon>Pinopsida</taxon>
        <taxon>Pinidae</taxon>
        <taxon>Conifers I</taxon>
        <taxon>Pinales</taxon>
        <taxon>Pinaceae</taxon>
        <taxon>Picea</taxon>
    </lineage>
</organism>
<accession>A9NYF6</accession>
<name>A9NYF6_PICSI</name>
<sequence>MAFFTTHSYFARSVNSGAVTLQICSHGTGDMDLIIPVTKIWMWVYVWLGC</sequence>
<dbReference type="AlphaFoldDB" id="A9NYF6"/>
<reference evidence="1" key="1">
    <citation type="journal article" date="2008" name="BMC Genomics">
        <title>A conifer genomics resource of 200,000 spruce (Picea spp.) ESTs and 6,464 high-quality, sequence-finished full-length cDNAs for Sitka spruce (Picea sitchensis).</title>
        <authorList>
            <person name="Ralph S.G."/>
            <person name="Chun H.J."/>
            <person name="Kolosova N."/>
            <person name="Cooper D."/>
            <person name="Oddy C."/>
            <person name="Ritland C.E."/>
            <person name="Kirkpatrick R."/>
            <person name="Moore R."/>
            <person name="Barber S."/>
            <person name="Holt R.A."/>
            <person name="Jones S.J."/>
            <person name="Marra M.A."/>
            <person name="Douglas C.J."/>
            <person name="Ritland K."/>
            <person name="Bohlmann J."/>
        </authorList>
    </citation>
    <scope>NUCLEOTIDE SEQUENCE</scope>
    <source>
        <tissue evidence="2">Bark</tissue>
        <tissue evidence="1">Green portion of the leader tissue</tissue>
    </source>
</reference>
<evidence type="ECO:0000313" key="2">
    <source>
        <dbReference type="EMBL" id="ABK27048.1"/>
    </source>
</evidence>
<protein>
    <submittedName>
        <fullName evidence="1">Uncharacterized protein</fullName>
    </submittedName>
</protein>
<evidence type="ECO:0000313" key="1">
    <source>
        <dbReference type="EMBL" id="ABK25667.1"/>
    </source>
</evidence>
<dbReference type="EMBL" id="EF086402">
    <property type="protein sequence ID" value="ABK25667.1"/>
    <property type="molecule type" value="mRNA"/>
</dbReference>